<reference evidence="3" key="1">
    <citation type="submission" date="2021-08" db="EMBL/GenBank/DDBJ databases">
        <title>Chromosome-Level Trichoderma cornu-damae using Hi-C Data.</title>
        <authorList>
            <person name="Kim C.S."/>
        </authorList>
    </citation>
    <scope>NUCLEOTIDE SEQUENCE</scope>
    <source>
        <strain evidence="3">KA19-0412C</strain>
    </source>
</reference>
<organism evidence="3 4">
    <name type="scientific">Trichoderma cornu-damae</name>
    <dbReference type="NCBI Taxonomy" id="654480"/>
    <lineage>
        <taxon>Eukaryota</taxon>
        <taxon>Fungi</taxon>
        <taxon>Dikarya</taxon>
        <taxon>Ascomycota</taxon>
        <taxon>Pezizomycotina</taxon>
        <taxon>Sordariomycetes</taxon>
        <taxon>Hypocreomycetidae</taxon>
        <taxon>Hypocreales</taxon>
        <taxon>Hypocreaceae</taxon>
        <taxon>Trichoderma</taxon>
    </lineage>
</organism>
<sequence>MVYRGPSKDCLPCRKRKLRCDLRKDGCGQCLRAGISCFGYRDANDLVFRDQTRSVQRKVLASKATTAPLQFGALKLKRAALPHAGSLPPQVQVAWNVRARHDFFAHYVSGLSRSYDIILPALYEKARPGDHLSASVDATSLAFLANRQPSCSAELFRLAAEHYIVALRRINAALSNHQLASSDSTLQSVLLLDHYEKMMGRDAKSEAPWVAHLNGALALIKARGYDDMTRSEVSRKLAKRLFTTLLISCHIAYTRIPEGVIELGRRLDVFQDEDDAKWRLSKTNQRMINFRIDVAEGNLSNGQIIATAKSLGDAYLEIEETSSRRWHPRHVVASEEDPANRPLIFGDHYDVYKDHYTTQVRNTIRVMHLQLQFYIQTYLEDDGSDEFIRTLSESLIHTEAYAEDICAAVPQFLLPHAHPGNSTPFAPIQTLKCGILLPALFTAGSASKNPDLRVWAINTMKYIAASGNLLLATKAARMLEEQPERDFRFVYAKMGWYSFTS</sequence>
<dbReference type="InterPro" id="IPR021858">
    <property type="entry name" value="Fun_TF"/>
</dbReference>
<dbReference type="InterPro" id="IPR036864">
    <property type="entry name" value="Zn2-C6_fun-type_DNA-bd_sf"/>
</dbReference>
<dbReference type="PANTHER" id="PTHR38791:SF1">
    <property type="entry name" value="TRANSCRIPTION FACTOR, PUTATIVE-RELATED"/>
    <property type="match status" value="1"/>
</dbReference>
<dbReference type="CDD" id="cd00067">
    <property type="entry name" value="GAL4"/>
    <property type="match status" value="1"/>
</dbReference>
<evidence type="ECO:0000313" key="4">
    <source>
        <dbReference type="Proteomes" id="UP000827724"/>
    </source>
</evidence>
<dbReference type="GO" id="GO:0000981">
    <property type="term" value="F:DNA-binding transcription factor activity, RNA polymerase II-specific"/>
    <property type="evidence" value="ECO:0007669"/>
    <property type="project" value="InterPro"/>
</dbReference>
<dbReference type="PANTHER" id="PTHR38791">
    <property type="entry name" value="ZN(II)2CYS6 TRANSCRIPTION FACTOR (EUROFUNG)-RELATED-RELATED"/>
    <property type="match status" value="1"/>
</dbReference>
<feature type="domain" description="Zn(2)-C6 fungal-type" evidence="2">
    <location>
        <begin position="9"/>
        <end position="37"/>
    </location>
</feature>
<name>A0A9P8TRS3_9HYPO</name>
<dbReference type="Gene3D" id="4.10.240.10">
    <property type="entry name" value="Zn(2)-C6 fungal-type DNA-binding domain"/>
    <property type="match status" value="1"/>
</dbReference>
<comment type="caution">
    <text evidence="3">The sequence shown here is derived from an EMBL/GenBank/DDBJ whole genome shotgun (WGS) entry which is preliminary data.</text>
</comment>
<gene>
    <name evidence="3" type="ORF">Trco_006288</name>
</gene>
<dbReference type="SMART" id="SM00066">
    <property type="entry name" value="GAL4"/>
    <property type="match status" value="1"/>
</dbReference>
<evidence type="ECO:0000259" key="2">
    <source>
        <dbReference type="PROSITE" id="PS50048"/>
    </source>
</evidence>
<dbReference type="OrthoDB" id="5429770at2759"/>
<dbReference type="PROSITE" id="PS50048">
    <property type="entry name" value="ZN2_CY6_FUNGAL_2"/>
    <property type="match status" value="1"/>
</dbReference>
<dbReference type="Pfam" id="PF11951">
    <property type="entry name" value="Fungal_trans_2"/>
    <property type="match status" value="1"/>
</dbReference>
<evidence type="ECO:0000313" key="3">
    <source>
        <dbReference type="EMBL" id="KAH6604581.1"/>
    </source>
</evidence>
<keyword evidence="1" id="KW-0539">Nucleus</keyword>
<proteinExistence type="predicted"/>
<dbReference type="InterPro" id="IPR001138">
    <property type="entry name" value="Zn2Cys6_DnaBD"/>
</dbReference>
<dbReference type="SUPFAM" id="SSF57701">
    <property type="entry name" value="Zn2/Cys6 DNA-binding domain"/>
    <property type="match status" value="1"/>
</dbReference>
<accession>A0A9P8TRS3</accession>
<dbReference type="GO" id="GO:0008270">
    <property type="term" value="F:zinc ion binding"/>
    <property type="evidence" value="ECO:0007669"/>
    <property type="project" value="InterPro"/>
</dbReference>
<protein>
    <recommendedName>
        <fullName evidence="2">Zn(2)-C6 fungal-type domain-containing protein</fullName>
    </recommendedName>
</protein>
<dbReference type="AlphaFoldDB" id="A0A9P8TRS3"/>
<dbReference type="Pfam" id="PF00172">
    <property type="entry name" value="Zn_clus"/>
    <property type="match status" value="1"/>
</dbReference>
<evidence type="ECO:0000256" key="1">
    <source>
        <dbReference type="ARBA" id="ARBA00023242"/>
    </source>
</evidence>
<keyword evidence="4" id="KW-1185">Reference proteome</keyword>
<dbReference type="Proteomes" id="UP000827724">
    <property type="component" value="Unassembled WGS sequence"/>
</dbReference>
<dbReference type="InterPro" id="IPR053175">
    <property type="entry name" value="DHMBA_Reg_Transcription_Factor"/>
</dbReference>
<dbReference type="EMBL" id="JAIWOZ010000005">
    <property type="protein sequence ID" value="KAH6604581.1"/>
    <property type="molecule type" value="Genomic_DNA"/>
</dbReference>